<reference evidence="2 3" key="1">
    <citation type="submission" date="2015-12" db="EMBL/GenBank/DDBJ databases">
        <title>The genome of Folsomia candida.</title>
        <authorList>
            <person name="Faddeeva A."/>
            <person name="Derks M.F."/>
            <person name="Anvar Y."/>
            <person name="Smit S."/>
            <person name="Van Straalen N."/>
            <person name="Roelofs D."/>
        </authorList>
    </citation>
    <scope>NUCLEOTIDE SEQUENCE [LARGE SCALE GENOMIC DNA]</scope>
    <source>
        <strain evidence="2 3">VU population</strain>
        <tissue evidence="2">Whole body</tissue>
    </source>
</reference>
<organism evidence="2 3">
    <name type="scientific">Folsomia candida</name>
    <name type="common">Springtail</name>
    <dbReference type="NCBI Taxonomy" id="158441"/>
    <lineage>
        <taxon>Eukaryota</taxon>
        <taxon>Metazoa</taxon>
        <taxon>Ecdysozoa</taxon>
        <taxon>Arthropoda</taxon>
        <taxon>Hexapoda</taxon>
        <taxon>Collembola</taxon>
        <taxon>Entomobryomorpha</taxon>
        <taxon>Isotomoidea</taxon>
        <taxon>Isotomidae</taxon>
        <taxon>Proisotominae</taxon>
        <taxon>Folsomia</taxon>
    </lineage>
</organism>
<keyword evidence="1" id="KW-0472">Membrane</keyword>
<sequence length="558" mass="64576">MPRGSPPAPSSLFRFHGFYTEFWTGPVKTEQFSNLFRHRDYYVYFTNRKADRNWLQFAQGVHETQGWSGQSHSAVVVLSKHNKLPEWHITCRTCHRAKFTFHLQLAGVKLTDLFIKLAATIHPDRIFQIIDIYSQLAIPKRQKTTFPNFLIISTNSNIDITTFSAIYPNNSYVFQVMTFMTGNDFKAPRTTRIQINAATHIPIVRMAAESHRFLTCDGLLNQAGSGPSFYLLISAFQFGSWFALVIMILLTAAVLKIIFNLTRLYRNPILILIAFLVEQGIEVTPQKRKMYASIFLLAPWLLMSIVISNAYKGQNVTDLISPPKPITVSQFEEILAQNYTLYVAMQKYYDDRSRKFVEWAGTSRVLSRLHISIEDYKSENLSKDELKFLEKLESRIFVIRDRHNLTLINAISSCNKSAIVPFGNAIDEYESQLKFLRPNSHVVKSREEFYKKERGWLVGYAIDPQLETRFWALFQAGMINLWRKYIQFLRMIKFNSVNRASVNGRDDEKVKPLQIGGNFSVVFYLLSILIVFCTAVFCFERILGRFGRKNEVILCPME</sequence>
<feature type="transmembrane region" description="Helical" evidence="1">
    <location>
        <begin position="521"/>
        <end position="539"/>
    </location>
</feature>
<dbReference type="EMBL" id="LNIX01000005">
    <property type="protein sequence ID" value="OXA54235.1"/>
    <property type="molecule type" value="Genomic_DNA"/>
</dbReference>
<keyword evidence="1" id="KW-1133">Transmembrane helix</keyword>
<feature type="transmembrane region" description="Helical" evidence="1">
    <location>
        <begin position="229"/>
        <end position="259"/>
    </location>
</feature>
<proteinExistence type="predicted"/>
<evidence type="ECO:0000256" key="1">
    <source>
        <dbReference type="SAM" id="Phobius"/>
    </source>
</evidence>
<evidence type="ECO:0000313" key="3">
    <source>
        <dbReference type="Proteomes" id="UP000198287"/>
    </source>
</evidence>
<name>A0A226E9J8_FOLCA</name>
<accession>A0A226E9J8</accession>
<evidence type="ECO:0000313" key="2">
    <source>
        <dbReference type="EMBL" id="OXA54235.1"/>
    </source>
</evidence>
<keyword evidence="3" id="KW-1185">Reference proteome</keyword>
<gene>
    <name evidence="2" type="ORF">Fcan01_11378</name>
</gene>
<comment type="caution">
    <text evidence="2">The sequence shown here is derived from an EMBL/GenBank/DDBJ whole genome shotgun (WGS) entry which is preliminary data.</text>
</comment>
<dbReference type="Proteomes" id="UP000198287">
    <property type="component" value="Unassembled WGS sequence"/>
</dbReference>
<feature type="transmembrane region" description="Helical" evidence="1">
    <location>
        <begin position="290"/>
        <end position="311"/>
    </location>
</feature>
<dbReference type="AlphaFoldDB" id="A0A226E9J8"/>
<keyword evidence="1" id="KW-0812">Transmembrane</keyword>
<protein>
    <submittedName>
        <fullName evidence="2">Uncharacterized protein</fullName>
    </submittedName>
</protein>